<reference evidence="2 3" key="2">
    <citation type="journal article" date="2010" name="Nature">
        <title>Comparative genomics reveals mobile pathogenicity chromosomes in Fusarium.</title>
        <authorList>
            <person name="Ma L.J."/>
            <person name="van der Does H.C."/>
            <person name="Borkovich K.A."/>
            <person name="Coleman J.J."/>
            <person name="Daboussi M.J."/>
            <person name="Di Pietro A."/>
            <person name="Dufresne M."/>
            <person name="Freitag M."/>
            <person name="Grabherr M."/>
            <person name="Henrissat B."/>
            <person name="Houterman P.M."/>
            <person name="Kang S."/>
            <person name="Shim W.B."/>
            <person name="Woloshuk C."/>
            <person name="Xie X."/>
            <person name="Xu J.R."/>
            <person name="Antoniw J."/>
            <person name="Baker S.E."/>
            <person name="Bluhm B.H."/>
            <person name="Breakspear A."/>
            <person name="Brown D.W."/>
            <person name="Butchko R.A."/>
            <person name="Chapman S."/>
            <person name="Coulson R."/>
            <person name="Coutinho P.M."/>
            <person name="Danchin E.G."/>
            <person name="Diener A."/>
            <person name="Gale L.R."/>
            <person name="Gardiner D.M."/>
            <person name="Goff S."/>
            <person name="Hammond-Kosack K.E."/>
            <person name="Hilburn K."/>
            <person name="Hua-Van A."/>
            <person name="Jonkers W."/>
            <person name="Kazan K."/>
            <person name="Kodira C.D."/>
            <person name="Koehrsen M."/>
            <person name="Kumar L."/>
            <person name="Lee Y.H."/>
            <person name="Li L."/>
            <person name="Manners J.M."/>
            <person name="Miranda-Saavedra D."/>
            <person name="Mukherjee M."/>
            <person name="Park G."/>
            <person name="Park J."/>
            <person name="Park S.Y."/>
            <person name="Proctor R.H."/>
            <person name="Regev A."/>
            <person name="Ruiz-Roldan M.C."/>
            <person name="Sain D."/>
            <person name="Sakthikumar S."/>
            <person name="Sykes S."/>
            <person name="Schwartz D.C."/>
            <person name="Turgeon B.G."/>
            <person name="Wapinski I."/>
            <person name="Yoder O."/>
            <person name="Young S."/>
            <person name="Zeng Q."/>
            <person name="Zhou S."/>
            <person name="Galagan J."/>
            <person name="Cuomo C.A."/>
            <person name="Kistler H.C."/>
            <person name="Rep M."/>
        </authorList>
    </citation>
    <scope>GENOME REANNOTATION</scope>
    <source>
        <strain evidence="3">ATCC MYA-4620 / CBS 123657 / FGSC 9075 / NRRL 31084 / PH-1</strain>
        <strain evidence="2">PH-1 / ATCC MYA-4620 / FGSC 9075 / NRRL 31084</strain>
    </source>
</reference>
<accession>A0A0E0S309</accession>
<dbReference type="Proteomes" id="UP000070720">
    <property type="component" value="Chromosome 2"/>
</dbReference>
<evidence type="ECO:0000313" key="1">
    <source>
        <dbReference type="EMBL" id="CEF77884.1"/>
    </source>
</evidence>
<dbReference type="EnsemblFungi" id="CEF77884">
    <property type="protein sequence ID" value="CEF77884"/>
    <property type="gene ID" value="FGRRES_12500"/>
</dbReference>
<reference evidence="2" key="4">
    <citation type="submission" date="2017-01" db="UniProtKB">
        <authorList>
            <consortium name="EnsemblFungi"/>
        </authorList>
    </citation>
    <scope>IDENTIFICATION</scope>
    <source>
        <strain evidence="2">PH-1 / ATCC MYA-4620 / FGSC 9075 / NRRL 31084</strain>
    </source>
</reference>
<name>A0A098DFZ8_GIBZE</name>
<evidence type="ECO:0000313" key="3">
    <source>
        <dbReference type="Proteomes" id="UP000070720"/>
    </source>
</evidence>
<proteinExistence type="predicted"/>
<evidence type="ECO:0000313" key="2">
    <source>
        <dbReference type="EnsemblFungi" id="CEF77884"/>
    </source>
</evidence>
<reference evidence="1 3" key="3">
    <citation type="journal article" date="2015" name="BMC Genomics">
        <title>The completed genome sequence of the pathogenic ascomycete fungus Fusarium graminearum.</title>
        <authorList>
            <person name="King R."/>
            <person name="Urban M."/>
            <person name="Hammond-Kosack M.C."/>
            <person name="Hassani-Pak K."/>
            <person name="Hammond-Kosack K.E."/>
        </authorList>
    </citation>
    <scope>NUCLEOTIDE SEQUENCE [LARGE SCALE GENOMIC DNA]</scope>
    <source>
        <strain evidence="3">ATCC MYA-4620 / CBS 123657 / FGSC 9075 / NRRL 31084 / PH-1</strain>
        <strain evidence="1">PH-1</strain>
    </source>
</reference>
<dbReference type="EMBL" id="HG970333">
    <property type="protein sequence ID" value="CEF77884.1"/>
    <property type="molecule type" value="Genomic_DNA"/>
</dbReference>
<reference evidence="2 3" key="1">
    <citation type="journal article" date="2007" name="Science">
        <title>The Fusarium graminearum genome reveals a link between localized polymorphism and pathogen specialization.</title>
        <authorList>
            <person name="Cuomo C.A."/>
            <person name="Gueldener U."/>
            <person name="Xu J.-R."/>
            <person name="Trail F."/>
            <person name="Turgeon B.G."/>
            <person name="Di Pietro A."/>
            <person name="Walton J.D."/>
            <person name="Ma L.-J."/>
            <person name="Baker S.E."/>
            <person name="Rep M."/>
            <person name="Adam G."/>
            <person name="Antoniw J."/>
            <person name="Baldwin T."/>
            <person name="Calvo S.E."/>
            <person name="Chang Y.-L."/>
            <person name="DeCaprio D."/>
            <person name="Gale L.R."/>
            <person name="Gnerre S."/>
            <person name="Goswami R.S."/>
            <person name="Hammond-Kosack K."/>
            <person name="Harris L.J."/>
            <person name="Hilburn K."/>
            <person name="Kennell J.C."/>
            <person name="Kroken S."/>
            <person name="Magnuson J.K."/>
            <person name="Mannhaupt G."/>
            <person name="Mauceli E.W."/>
            <person name="Mewes H.-W."/>
            <person name="Mitterbauer R."/>
            <person name="Muehlbauer G."/>
            <person name="Muensterkoetter M."/>
            <person name="Nelson D."/>
            <person name="O'Donnell K."/>
            <person name="Ouellet T."/>
            <person name="Qi W."/>
            <person name="Quesneville H."/>
            <person name="Roncero M.I.G."/>
            <person name="Seong K.-Y."/>
            <person name="Tetko I.V."/>
            <person name="Urban M."/>
            <person name="Waalwijk C."/>
            <person name="Ward T.J."/>
            <person name="Yao J."/>
            <person name="Birren B.W."/>
            <person name="Kistler H.C."/>
        </authorList>
    </citation>
    <scope>NUCLEOTIDE SEQUENCE [LARGE SCALE GENOMIC DNA]</scope>
    <source>
        <strain evidence="3">ATCC MYA-4620 / CBS 123657 / FGSC 9075 / NRRL 31084 / PH-1</strain>
        <strain evidence="2">PH-1 / ATCC MYA-4620 / FGSC 9075 / NRRL 31084</strain>
    </source>
</reference>
<keyword evidence="3" id="KW-1185">Reference proteome</keyword>
<organism evidence="1 3">
    <name type="scientific">Gibberella zeae (strain ATCC MYA-4620 / CBS 123657 / FGSC 9075 / NRRL 31084 / PH-1)</name>
    <name type="common">Wheat head blight fungus</name>
    <name type="synonym">Fusarium graminearum</name>
    <dbReference type="NCBI Taxonomy" id="229533"/>
    <lineage>
        <taxon>Eukaryota</taxon>
        <taxon>Fungi</taxon>
        <taxon>Dikarya</taxon>
        <taxon>Ascomycota</taxon>
        <taxon>Pezizomycotina</taxon>
        <taxon>Sordariomycetes</taxon>
        <taxon>Hypocreomycetidae</taxon>
        <taxon>Hypocreales</taxon>
        <taxon>Nectriaceae</taxon>
        <taxon>Fusarium</taxon>
    </lineage>
</organism>
<sequence length="98" mass="11263">MPGGSVTGSQVKQFHVLVARLQGTSAIRQRFGDMFKFEKGYFKCTRNVHVLNLIHLALYDLWKQATSSLLYEEKKDSDHGTKVKHIFQAGRYSLRHPI</sequence>
<protein>
    <submittedName>
        <fullName evidence="1">Chromosome 2, complete genome</fullName>
    </submittedName>
</protein>
<dbReference type="AlphaFoldDB" id="A0A098DFZ8"/>
<dbReference type="InParanoid" id="A0A098DFZ8"/>
<gene>
    <name evidence="1" type="ORF">FGRAMPH1_01T12161</name>
</gene>
<accession>A0A098DFZ8</accession>